<dbReference type="PROSITE" id="PS51725">
    <property type="entry name" value="ABM"/>
    <property type="match status" value="1"/>
</dbReference>
<dbReference type="EMBL" id="MU863715">
    <property type="protein sequence ID" value="KAK4096416.1"/>
    <property type="molecule type" value="Genomic_DNA"/>
</dbReference>
<dbReference type="SUPFAM" id="SSF54909">
    <property type="entry name" value="Dimeric alpha+beta barrel"/>
    <property type="match status" value="1"/>
</dbReference>
<dbReference type="PANTHER" id="PTHR40624">
    <property type="entry name" value="BIOSYNTHESIS MONOOXYGENASE, PUTATIVE (AFU_ORTHOLOGUE AFUA_1G12025)-RELATED"/>
    <property type="match status" value="1"/>
</dbReference>
<comment type="caution">
    <text evidence="2">The sequence shown here is derived from an EMBL/GenBank/DDBJ whole genome shotgun (WGS) entry which is preliminary data.</text>
</comment>
<organism evidence="2 3">
    <name type="scientific">Parathielavia hyrcaniae</name>
    <dbReference type="NCBI Taxonomy" id="113614"/>
    <lineage>
        <taxon>Eukaryota</taxon>
        <taxon>Fungi</taxon>
        <taxon>Dikarya</taxon>
        <taxon>Ascomycota</taxon>
        <taxon>Pezizomycotina</taxon>
        <taxon>Sordariomycetes</taxon>
        <taxon>Sordariomycetidae</taxon>
        <taxon>Sordariales</taxon>
        <taxon>Chaetomiaceae</taxon>
        <taxon>Parathielavia</taxon>
    </lineage>
</organism>
<name>A0AAN6SXA1_9PEZI</name>
<evidence type="ECO:0000259" key="1">
    <source>
        <dbReference type="PROSITE" id="PS51725"/>
    </source>
</evidence>
<protein>
    <recommendedName>
        <fullName evidence="1">ABM domain-containing protein</fullName>
    </recommendedName>
</protein>
<dbReference type="Pfam" id="PF03992">
    <property type="entry name" value="ABM"/>
    <property type="match status" value="1"/>
</dbReference>
<dbReference type="Proteomes" id="UP001305647">
    <property type="component" value="Unassembled WGS sequence"/>
</dbReference>
<accession>A0AAN6SXA1</accession>
<evidence type="ECO:0000313" key="3">
    <source>
        <dbReference type="Proteomes" id="UP001305647"/>
    </source>
</evidence>
<sequence>MAIHLLAILLPKPDRVSRVAELAKDAAAYVQQNEPGTVKYQWFRSGTPEQPKIVVWEVYADAAAIQAHKTSPMMARFVQAEQQESNLTAPIEILPLEHFEGFASREGAKI</sequence>
<evidence type="ECO:0000313" key="2">
    <source>
        <dbReference type="EMBL" id="KAK4096416.1"/>
    </source>
</evidence>
<keyword evidence="3" id="KW-1185">Reference proteome</keyword>
<feature type="domain" description="ABM" evidence="1">
    <location>
        <begin position="3"/>
        <end position="99"/>
    </location>
</feature>
<dbReference type="Gene3D" id="3.30.70.100">
    <property type="match status" value="1"/>
</dbReference>
<dbReference type="InterPro" id="IPR011008">
    <property type="entry name" value="Dimeric_a/b-barrel"/>
</dbReference>
<dbReference type="InterPro" id="IPR007138">
    <property type="entry name" value="ABM_dom"/>
</dbReference>
<proteinExistence type="predicted"/>
<dbReference type="PANTHER" id="PTHR40624:SF1">
    <property type="entry name" value="BIOSYNTHESIS MONOOXYGENASE, PUTATIVE (AFU_ORTHOLOGUE AFUA_1G12025)-RELATED"/>
    <property type="match status" value="1"/>
</dbReference>
<dbReference type="AlphaFoldDB" id="A0AAN6SXA1"/>
<gene>
    <name evidence="2" type="ORF">N658DRAFT_501603</name>
</gene>
<reference evidence="2" key="2">
    <citation type="submission" date="2023-05" db="EMBL/GenBank/DDBJ databases">
        <authorList>
            <consortium name="Lawrence Berkeley National Laboratory"/>
            <person name="Steindorff A."/>
            <person name="Hensen N."/>
            <person name="Bonometti L."/>
            <person name="Westerberg I."/>
            <person name="Brannstrom I.O."/>
            <person name="Guillou S."/>
            <person name="Cros-Aarteil S."/>
            <person name="Calhoun S."/>
            <person name="Haridas S."/>
            <person name="Kuo A."/>
            <person name="Mondo S."/>
            <person name="Pangilinan J."/>
            <person name="Riley R."/>
            <person name="Labutti K."/>
            <person name="Andreopoulos B."/>
            <person name="Lipzen A."/>
            <person name="Chen C."/>
            <person name="Yanf M."/>
            <person name="Daum C."/>
            <person name="Ng V."/>
            <person name="Clum A."/>
            <person name="Ohm R."/>
            <person name="Martin F."/>
            <person name="Silar P."/>
            <person name="Natvig D."/>
            <person name="Lalanne C."/>
            <person name="Gautier V."/>
            <person name="Ament-Velasquez S.L."/>
            <person name="Kruys A."/>
            <person name="Hutchinson M.I."/>
            <person name="Powell A.J."/>
            <person name="Barry K."/>
            <person name="Miller A.N."/>
            <person name="Grigoriev I.V."/>
            <person name="Debuchy R."/>
            <person name="Gladieux P."/>
            <person name="Thoren M.H."/>
            <person name="Johannesson H."/>
        </authorList>
    </citation>
    <scope>NUCLEOTIDE SEQUENCE</scope>
    <source>
        <strain evidence="2">CBS 757.83</strain>
    </source>
</reference>
<reference evidence="2" key="1">
    <citation type="journal article" date="2023" name="Mol. Phylogenet. Evol.">
        <title>Genome-scale phylogeny and comparative genomics of the fungal order Sordariales.</title>
        <authorList>
            <person name="Hensen N."/>
            <person name="Bonometti L."/>
            <person name="Westerberg I."/>
            <person name="Brannstrom I.O."/>
            <person name="Guillou S."/>
            <person name="Cros-Aarteil S."/>
            <person name="Calhoun S."/>
            <person name="Haridas S."/>
            <person name="Kuo A."/>
            <person name="Mondo S."/>
            <person name="Pangilinan J."/>
            <person name="Riley R."/>
            <person name="LaButti K."/>
            <person name="Andreopoulos B."/>
            <person name="Lipzen A."/>
            <person name="Chen C."/>
            <person name="Yan M."/>
            <person name="Daum C."/>
            <person name="Ng V."/>
            <person name="Clum A."/>
            <person name="Steindorff A."/>
            <person name="Ohm R.A."/>
            <person name="Martin F."/>
            <person name="Silar P."/>
            <person name="Natvig D.O."/>
            <person name="Lalanne C."/>
            <person name="Gautier V."/>
            <person name="Ament-Velasquez S.L."/>
            <person name="Kruys A."/>
            <person name="Hutchinson M.I."/>
            <person name="Powell A.J."/>
            <person name="Barry K."/>
            <person name="Miller A.N."/>
            <person name="Grigoriev I.V."/>
            <person name="Debuchy R."/>
            <person name="Gladieux P."/>
            <person name="Hiltunen Thoren M."/>
            <person name="Johannesson H."/>
        </authorList>
    </citation>
    <scope>NUCLEOTIDE SEQUENCE</scope>
    <source>
        <strain evidence="2">CBS 757.83</strain>
    </source>
</reference>